<dbReference type="EMBL" id="CP034951">
    <property type="protein sequence ID" value="QAA81631.1"/>
    <property type="molecule type" value="Genomic_DNA"/>
</dbReference>
<evidence type="ECO:0000313" key="2">
    <source>
        <dbReference type="Proteomes" id="UP000285517"/>
    </source>
</evidence>
<dbReference type="AlphaFoldDB" id="A0A410G315"/>
<dbReference type="RefSeq" id="WP_128250013.1">
    <property type="nucleotide sequence ID" value="NZ_CP034951.1"/>
</dbReference>
<sequence length="106" mass="11818">MRNEKLIHALGNCINHCNYCADACLDEENVKMMVPCIRTDRACAEVCSSLNQLLALNFSEVSDLVKYCAKICDMCADECGKHDAQHCKDCAEACRKCAEECRNYAA</sequence>
<dbReference type="Pfam" id="PF03860">
    <property type="entry name" value="Csp"/>
    <property type="match status" value="1"/>
</dbReference>
<dbReference type="InterPro" id="IPR005560">
    <property type="entry name" value="Csp_YhjQ"/>
</dbReference>
<reference evidence="1 2" key="1">
    <citation type="submission" date="2019-01" db="EMBL/GenBank/DDBJ databases">
        <title>Complete genome sequencing of Aequorivita sp. H23M31.</title>
        <authorList>
            <person name="Bae J.-W."/>
        </authorList>
    </citation>
    <scope>NUCLEOTIDE SEQUENCE [LARGE SCALE GENOMIC DNA]</scope>
    <source>
        <strain evidence="1 2">H23M31</strain>
    </source>
</reference>
<dbReference type="Proteomes" id="UP000285517">
    <property type="component" value="Chromosome"/>
</dbReference>
<dbReference type="OrthoDB" id="5396211at2"/>
<protein>
    <submittedName>
        <fullName evidence="1">Four-helix bundle copper-binding protein</fullName>
    </submittedName>
</protein>
<dbReference type="CDD" id="cd08026">
    <property type="entry name" value="DUF326"/>
    <property type="match status" value="1"/>
</dbReference>
<gene>
    <name evidence="1" type="ORF">EI546_07785</name>
</gene>
<dbReference type="KEGG" id="aev:EI546_07785"/>
<keyword evidence="2" id="KW-1185">Reference proteome</keyword>
<organism evidence="1 2">
    <name type="scientific">Aequorivita ciconiae</name>
    <dbReference type="NCBI Taxonomy" id="2494375"/>
    <lineage>
        <taxon>Bacteria</taxon>
        <taxon>Pseudomonadati</taxon>
        <taxon>Bacteroidota</taxon>
        <taxon>Flavobacteriia</taxon>
        <taxon>Flavobacteriales</taxon>
        <taxon>Flavobacteriaceae</taxon>
        <taxon>Aequorivita</taxon>
    </lineage>
</organism>
<dbReference type="InterPro" id="IPR044543">
    <property type="entry name" value="YHJQ-like"/>
</dbReference>
<dbReference type="PANTHER" id="PTHR37310:SF1">
    <property type="entry name" value="CYTOPLASMIC PROTEIN"/>
    <property type="match status" value="1"/>
</dbReference>
<accession>A0A410G315</accession>
<proteinExistence type="predicted"/>
<dbReference type="PANTHER" id="PTHR37310">
    <property type="entry name" value="CYTOPLASMIC PROTEIN-RELATED"/>
    <property type="match status" value="1"/>
</dbReference>
<name>A0A410G315_9FLAO</name>
<dbReference type="Gene3D" id="1.20.1270.360">
    <property type="match status" value="1"/>
</dbReference>
<evidence type="ECO:0000313" key="1">
    <source>
        <dbReference type="EMBL" id="QAA81631.1"/>
    </source>
</evidence>